<evidence type="ECO:0000313" key="2">
    <source>
        <dbReference type="Proteomes" id="UP000184164"/>
    </source>
</evidence>
<dbReference type="EMBL" id="FQUM01000006">
    <property type="protein sequence ID" value="SHF53303.1"/>
    <property type="molecule type" value="Genomic_DNA"/>
</dbReference>
<organism evidence="1 2">
    <name type="scientific">Mariniphaga anaerophila</name>
    <dbReference type="NCBI Taxonomy" id="1484053"/>
    <lineage>
        <taxon>Bacteria</taxon>
        <taxon>Pseudomonadati</taxon>
        <taxon>Bacteroidota</taxon>
        <taxon>Bacteroidia</taxon>
        <taxon>Marinilabiliales</taxon>
        <taxon>Prolixibacteraceae</taxon>
        <taxon>Mariniphaga</taxon>
    </lineage>
</organism>
<proteinExistence type="predicted"/>
<dbReference type="RefSeq" id="WP_073002374.1">
    <property type="nucleotide sequence ID" value="NZ_FQUM01000006.1"/>
</dbReference>
<dbReference type="AlphaFoldDB" id="A0A1M5CEX8"/>
<dbReference type="STRING" id="1484053.SAMN05444274_10694"/>
<name>A0A1M5CEX8_9BACT</name>
<protein>
    <submittedName>
        <fullName evidence="1">Uncharacterized protein</fullName>
    </submittedName>
</protein>
<keyword evidence="2" id="KW-1185">Reference proteome</keyword>
<sequence>MKNTILAAIVSFILIYILRKGVESAEKSGEKVDIFTAFQKGIKITIENFTKKEEPKTTVETDETEYEDWKPDNSDMANFTNSLCKFHGAKLKKQRGAFHLPTVYSHSN</sequence>
<evidence type="ECO:0000313" key="1">
    <source>
        <dbReference type="EMBL" id="SHF53303.1"/>
    </source>
</evidence>
<reference evidence="2" key="1">
    <citation type="submission" date="2016-11" db="EMBL/GenBank/DDBJ databases">
        <authorList>
            <person name="Varghese N."/>
            <person name="Submissions S."/>
        </authorList>
    </citation>
    <scope>NUCLEOTIDE SEQUENCE [LARGE SCALE GENOMIC DNA]</scope>
    <source>
        <strain evidence="2">DSM 26910</strain>
    </source>
</reference>
<accession>A0A1M5CEX8</accession>
<dbReference type="Proteomes" id="UP000184164">
    <property type="component" value="Unassembled WGS sequence"/>
</dbReference>
<gene>
    <name evidence="1" type="ORF">SAMN05444274_10694</name>
</gene>